<evidence type="ECO:0000313" key="4">
    <source>
        <dbReference type="Proteomes" id="UP001595906"/>
    </source>
</evidence>
<dbReference type="EC" id="3.4.11.-" evidence="3"/>
<dbReference type="InterPro" id="IPR014782">
    <property type="entry name" value="Peptidase_M1_dom"/>
</dbReference>
<organism evidence="3 4">
    <name type="scientific">Parasediminibacterium paludis</name>
    <dbReference type="NCBI Taxonomy" id="908966"/>
    <lineage>
        <taxon>Bacteria</taxon>
        <taxon>Pseudomonadati</taxon>
        <taxon>Bacteroidota</taxon>
        <taxon>Chitinophagia</taxon>
        <taxon>Chitinophagales</taxon>
        <taxon>Chitinophagaceae</taxon>
        <taxon>Parasediminibacterium</taxon>
    </lineage>
</organism>
<feature type="signal peptide" evidence="1">
    <location>
        <begin position="1"/>
        <end position="25"/>
    </location>
</feature>
<comment type="caution">
    <text evidence="3">The sequence shown here is derived from an EMBL/GenBank/DDBJ whole genome shotgun (WGS) entry which is preliminary data.</text>
</comment>
<reference evidence="4" key="1">
    <citation type="journal article" date="2019" name="Int. J. Syst. Evol. Microbiol.">
        <title>The Global Catalogue of Microorganisms (GCM) 10K type strain sequencing project: providing services to taxonomists for standard genome sequencing and annotation.</title>
        <authorList>
            <consortium name="The Broad Institute Genomics Platform"/>
            <consortium name="The Broad Institute Genome Sequencing Center for Infectious Disease"/>
            <person name="Wu L."/>
            <person name="Ma J."/>
        </authorList>
    </citation>
    <scope>NUCLEOTIDE SEQUENCE [LARGE SCALE GENOMIC DNA]</scope>
    <source>
        <strain evidence="4">CECT 8010</strain>
    </source>
</reference>
<keyword evidence="3" id="KW-0378">Hydrolase</keyword>
<keyword evidence="3" id="KW-0645">Protease</keyword>
<evidence type="ECO:0000313" key="3">
    <source>
        <dbReference type="EMBL" id="MFC4232899.1"/>
    </source>
</evidence>
<dbReference type="InterPro" id="IPR027268">
    <property type="entry name" value="Peptidase_M4/M1_CTD_sf"/>
</dbReference>
<feature type="chain" id="PRO_5045259194" evidence="1">
    <location>
        <begin position="26"/>
        <end position="864"/>
    </location>
</feature>
<dbReference type="RefSeq" id="WP_379014934.1">
    <property type="nucleotide sequence ID" value="NZ_JBHSDC010000027.1"/>
</dbReference>
<dbReference type="Pfam" id="PF01433">
    <property type="entry name" value="Peptidase_M1"/>
    <property type="match status" value="1"/>
</dbReference>
<dbReference type="PANTHER" id="PTHR11533:SF174">
    <property type="entry name" value="PUROMYCIN-SENSITIVE AMINOPEPTIDASE-RELATED"/>
    <property type="match status" value="1"/>
</dbReference>
<dbReference type="SUPFAM" id="SSF55486">
    <property type="entry name" value="Metalloproteases ('zincins'), catalytic domain"/>
    <property type="match status" value="1"/>
</dbReference>
<gene>
    <name evidence="3" type="ORF">ACFOW1_13435</name>
</gene>
<keyword evidence="4" id="KW-1185">Reference proteome</keyword>
<evidence type="ECO:0000259" key="2">
    <source>
        <dbReference type="Pfam" id="PF01433"/>
    </source>
</evidence>
<proteinExistence type="predicted"/>
<dbReference type="PANTHER" id="PTHR11533">
    <property type="entry name" value="PROTEASE M1 ZINC METALLOPROTEASE"/>
    <property type="match status" value="1"/>
</dbReference>
<evidence type="ECO:0000256" key="1">
    <source>
        <dbReference type="SAM" id="SignalP"/>
    </source>
</evidence>
<name>A0ABV8PXR9_9BACT</name>
<dbReference type="GO" id="GO:0004177">
    <property type="term" value="F:aminopeptidase activity"/>
    <property type="evidence" value="ECO:0007669"/>
    <property type="project" value="UniProtKB-KW"/>
</dbReference>
<protein>
    <submittedName>
        <fullName evidence="3">M1 family metallopeptidase</fullName>
        <ecNumber evidence="3">3.4.11.-</ecNumber>
    </submittedName>
</protein>
<feature type="domain" description="Peptidase M1 membrane alanine aminopeptidase" evidence="2">
    <location>
        <begin position="407"/>
        <end position="553"/>
    </location>
</feature>
<sequence length="864" mass="95977">MKFVKASVIALFVLIGNAKMSIAQNATPPASKYDQHKVFNPLFYTTNGNEYRTAGGEPGVKYWQNRADYKLAVTLDTAEHKVSGNVEITYTNNSPDKLPFIWLQLDQNIYREDSRAEATSVVTGGRFTNKAFTKGDEIKSVTVIQNGKAEKANFIINDTRLQIRLKDTLKANGAKLSIKIDYAFTVPEYGTDRLGRLNTKNGWIYEVAQWYPRMEVYDDVLGWNSIPYLGSSEFYLEYGDFEYSITAPANLVVVGSGELTNPTEALTASTIAKLAKAAASPSTVTIRDSSDINSKSFYPNKANLTWKFKCINARDVAWAASRSFIWDAAKIELKSGRKCLAQSVYPIESSGKDAWNRATEYVKHSIELSSRWYEFTYPVATNVAGIVGGMEYPGIVFCGSNATKGGLWGVVNHEFGHNWFPMIVGSNERKYAWMDEGFNTFINDFDTDDFNKGEYAETQNVQRIAKAMFNPNADAIMNTPDVIQNNYLGFAAYQKPALGLHILRDQILGADRFDYAFKTYVKRWAFKHPTPWDFFRTMENVAGEDLSWFFKEWFMTDWKLDQSVKEVTYVDGDVTKGALITIENLEEMALPVVIAIKEANGKTDTVKLPAEIWERGSKWTFKYKSTSKLVNVTIDPKAQFPDINTSNNTWTGIAAKAVPAGVTANSVIDNYIKAIGGADKIKAVKDVYITSIGTVQGIEVISTLKLKTPNKMFQEISVPTMNMVPLKIIIAGDSVSMQQNGQVTPLPAAAKASLLANAQICPEINYGTATLSLAPNLEAVGDAQAYVITIMQESGIKITSYYDEITGLKIKEVTNAGSSELSNYQAVNGIKIPFTRKAEMGGQLIDFKVKDAKIDSGLKDEDFK</sequence>
<keyword evidence="1" id="KW-0732">Signal</keyword>
<dbReference type="CDD" id="cd09604">
    <property type="entry name" value="M1_APN_like"/>
    <property type="match status" value="1"/>
</dbReference>
<keyword evidence="3" id="KW-0031">Aminopeptidase</keyword>
<dbReference type="EMBL" id="JBHSDC010000027">
    <property type="protein sequence ID" value="MFC4232899.1"/>
    <property type="molecule type" value="Genomic_DNA"/>
</dbReference>
<dbReference type="Proteomes" id="UP001595906">
    <property type="component" value="Unassembled WGS sequence"/>
</dbReference>
<dbReference type="Gene3D" id="1.10.390.10">
    <property type="entry name" value="Neutral Protease Domain 2"/>
    <property type="match status" value="1"/>
</dbReference>
<accession>A0ABV8PXR9</accession>
<dbReference type="InterPro" id="IPR050344">
    <property type="entry name" value="Peptidase_M1_aminopeptidases"/>
</dbReference>